<sequence length="112" mass="12107">MFTRLRIHPSKFFSSNLKKPNFIDDIRESASRLPPASSSSADNRVNVVKTSTASDRRENDGTDMADFVADTAKQGVAKAVETGLGIGEMCKKTLDAAKDTVAGDDEKKNGKK</sequence>
<evidence type="ECO:0000313" key="1">
    <source>
        <dbReference type="EMBL" id="KAI3809589.1"/>
    </source>
</evidence>
<keyword evidence="2" id="KW-1185">Reference proteome</keyword>
<comment type="caution">
    <text evidence="1">The sequence shown here is derived from an EMBL/GenBank/DDBJ whole genome shotgun (WGS) entry which is preliminary data.</text>
</comment>
<reference evidence="2" key="1">
    <citation type="journal article" date="2022" name="Mol. Ecol. Resour.">
        <title>The genomes of chicory, endive, great burdock and yacon provide insights into Asteraceae palaeo-polyploidization history and plant inulin production.</title>
        <authorList>
            <person name="Fan W."/>
            <person name="Wang S."/>
            <person name="Wang H."/>
            <person name="Wang A."/>
            <person name="Jiang F."/>
            <person name="Liu H."/>
            <person name="Zhao H."/>
            <person name="Xu D."/>
            <person name="Zhang Y."/>
        </authorList>
    </citation>
    <scope>NUCLEOTIDE SEQUENCE [LARGE SCALE GENOMIC DNA]</scope>
    <source>
        <strain evidence="2">cv. Yunnan</strain>
    </source>
</reference>
<gene>
    <name evidence="1" type="ORF">L1987_19184</name>
</gene>
<dbReference type="EMBL" id="CM042024">
    <property type="protein sequence ID" value="KAI3809589.1"/>
    <property type="molecule type" value="Genomic_DNA"/>
</dbReference>
<dbReference type="Proteomes" id="UP001056120">
    <property type="component" value="Linkage Group LG07"/>
</dbReference>
<accession>A0ACB9IMU7</accession>
<evidence type="ECO:0000313" key="2">
    <source>
        <dbReference type="Proteomes" id="UP001056120"/>
    </source>
</evidence>
<protein>
    <submittedName>
        <fullName evidence="1">Uncharacterized protein</fullName>
    </submittedName>
</protein>
<proteinExistence type="predicted"/>
<reference evidence="1 2" key="2">
    <citation type="journal article" date="2022" name="Mol. Ecol. Resour.">
        <title>The genomes of chicory, endive, great burdock and yacon provide insights into Asteraceae paleo-polyploidization history and plant inulin production.</title>
        <authorList>
            <person name="Fan W."/>
            <person name="Wang S."/>
            <person name="Wang H."/>
            <person name="Wang A."/>
            <person name="Jiang F."/>
            <person name="Liu H."/>
            <person name="Zhao H."/>
            <person name="Xu D."/>
            <person name="Zhang Y."/>
        </authorList>
    </citation>
    <scope>NUCLEOTIDE SEQUENCE [LARGE SCALE GENOMIC DNA]</scope>
    <source>
        <strain evidence="2">cv. Yunnan</strain>
        <tissue evidence="1">Leaves</tissue>
    </source>
</reference>
<name>A0ACB9IMU7_9ASTR</name>
<organism evidence="1 2">
    <name type="scientific">Smallanthus sonchifolius</name>
    <dbReference type="NCBI Taxonomy" id="185202"/>
    <lineage>
        <taxon>Eukaryota</taxon>
        <taxon>Viridiplantae</taxon>
        <taxon>Streptophyta</taxon>
        <taxon>Embryophyta</taxon>
        <taxon>Tracheophyta</taxon>
        <taxon>Spermatophyta</taxon>
        <taxon>Magnoliopsida</taxon>
        <taxon>eudicotyledons</taxon>
        <taxon>Gunneridae</taxon>
        <taxon>Pentapetalae</taxon>
        <taxon>asterids</taxon>
        <taxon>campanulids</taxon>
        <taxon>Asterales</taxon>
        <taxon>Asteraceae</taxon>
        <taxon>Asteroideae</taxon>
        <taxon>Heliantheae alliance</taxon>
        <taxon>Millerieae</taxon>
        <taxon>Smallanthus</taxon>
    </lineage>
</organism>